<dbReference type="EMBL" id="PDHS01000253">
    <property type="protein sequence ID" value="MQM31033.1"/>
    <property type="molecule type" value="Genomic_DNA"/>
</dbReference>
<dbReference type="Gene3D" id="1.10.10.10">
    <property type="entry name" value="Winged helix-like DNA-binding domain superfamily/Winged helix DNA-binding domain"/>
    <property type="match status" value="1"/>
</dbReference>
<dbReference type="InterPro" id="IPR036388">
    <property type="entry name" value="WH-like_DNA-bd_sf"/>
</dbReference>
<dbReference type="InterPro" id="IPR000944">
    <property type="entry name" value="Tscrpt_reg_Rrf2"/>
</dbReference>
<dbReference type="PANTHER" id="PTHR33221:SF2">
    <property type="entry name" value="TRANSCRIPTIONAL REGULATOR"/>
    <property type="match status" value="1"/>
</dbReference>
<dbReference type="Pfam" id="PF02082">
    <property type="entry name" value="Rrf2"/>
    <property type="match status" value="1"/>
</dbReference>
<name>A0A6A7RTX9_9PROT</name>
<protein>
    <submittedName>
        <fullName evidence="1">SUF system Fe-S cluster assembly regulator</fullName>
    </submittedName>
</protein>
<dbReference type="SUPFAM" id="SSF46785">
    <property type="entry name" value="Winged helix' DNA-binding domain"/>
    <property type="match status" value="1"/>
</dbReference>
<comment type="caution">
    <text evidence="1">The sequence shown here is derived from an EMBL/GenBank/DDBJ whole genome shotgun (WGS) entry which is preliminary data.</text>
</comment>
<dbReference type="PROSITE" id="PS51197">
    <property type="entry name" value="HTH_RRF2_2"/>
    <property type="match status" value="1"/>
</dbReference>
<evidence type="ECO:0000313" key="2">
    <source>
        <dbReference type="Proteomes" id="UP000342300"/>
    </source>
</evidence>
<evidence type="ECO:0000313" key="1">
    <source>
        <dbReference type="EMBL" id="MQM31033.1"/>
    </source>
</evidence>
<reference evidence="1 2" key="1">
    <citation type="submission" date="2017-09" db="EMBL/GenBank/DDBJ databases">
        <title>Metagenomic Analysis Reveals Denitrifying Candidatus Accumulibacter and Flanking Population as a Source of N2O.</title>
        <authorList>
            <person name="Gao H."/>
            <person name="Mao Y."/>
            <person name="Zhao X."/>
            <person name="Liu W.-T."/>
            <person name="Zhang T."/>
            <person name="Wells G."/>
        </authorList>
    </citation>
    <scope>NUCLEOTIDE SEQUENCE [LARGE SCALE GENOMIC DNA]</scope>
    <source>
        <strain evidence="1">CANDO_2_IC</strain>
    </source>
</reference>
<dbReference type="NCBIfam" id="TIGR02944">
    <property type="entry name" value="suf_reg_Xantho"/>
    <property type="match status" value="1"/>
</dbReference>
<organism evidence="1 2">
    <name type="scientific">Candidatus Accumulibacter phosphatis</name>
    <dbReference type="NCBI Taxonomy" id="327160"/>
    <lineage>
        <taxon>Bacteria</taxon>
        <taxon>Pseudomonadati</taxon>
        <taxon>Pseudomonadota</taxon>
        <taxon>Betaproteobacteria</taxon>
        <taxon>Candidatus Accumulibacter</taxon>
    </lineage>
</organism>
<sequence length="160" mass="17171">MLRISKMADYGTIVLATMAKEPERTQSVAEIASLTGLPVPSVSKLLKRFIHEGLVLSLRGAQGGYKLSRSPAEISTAQILQSIDGPIGMTECSAHPGSCHHEAGCQVRANWQMVNRAMLEALEQITLKQMSQPLTETVDMSALRAPRVVSKSAAIQGEAS</sequence>
<dbReference type="GO" id="GO:0003700">
    <property type="term" value="F:DNA-binding transcription factor activity"/>
    <property type="evidence" value="ECO:0007669"/>
    <property type="project" value="TreeGrafter"/>
</dbReference>
<dbReference type="InterPro" id="IPR036390">
    <property type="entry name" value="WH_DNA-bd_sf"/>
</dbReference>
<proteinExistence type="predicted"/>
<accession>A0A6A7RTX9</accession>
<dbReference type="NCBIfam" id="TIGR00738">
    <property type="entry name" value="rrf2_super"/>
    <property type="match status" value="1"/>
</dbReference>
<dbReference type="Proteomes" id="UP000342300">
    <property type="component" value="Unassembled WGS sequence"/>
</dbReference>
<gene>
    <name evidence="1" type="ORF">CRU78_11120</name>
</gene>
<dbReference type="GO" id="GO:0005829">
    <property type="term" value="C:cytosol"/>
    <property type="evidence" value="ECO:0007669"/>
    <property type="project" value="TreeGrafter"/>
</dbReference>
<dbReference type="InterPro" id="IPR014290">
    <property type="entry name" value="SUF_FeS_clus_asmbl_reg"/>
</dbReference>
<dbReference type="AlphaFoldDB" id="A0A6A7RTX9"/>
<dbReference type="PANTHER" id="PTHR33221">
    <property type="entry name" value="WINGED HELIX-TURN-HELIX TRANSCRIPTIONAL REGULATOR, RRF2 FAMILY"/>
    <property type="match status" value="1"/>
</dbReference>